<dbReference type="Proteomes" id="UP000245207">
    <property type="component" value="Unassembled WGS sequence"/>
</dbReference>
<organism evidence="1 2">
    <name type="scientific">Artemisia annua</name>
    <name type="common">Sweet wormwood</name>
    <dbReference type="NCBI Taxonomy" id="35608"/>
    <lineage>
        <taxon>Eukaryota</taxon>
        <taxon>Viridiplantae</taxon>
        <taxon>Streptophyta</taxon>
        <taxon>Embryophyta</taxon>
        <taxon>Tracheophyta</taxon>
        <taxon>Spermatophyta</taxon>
        <taxon>Magnoliopsida</taxon>
        <taxon>eudicotyledons</taxon>
        <taxon>Gunneridae</taxon>
        <taxon>Pentapetalae</taxon>
        <taxon>asterids</taxon>
        <taxon>campanulids</taxon>
        <taxon>Asterales</taxon>
        <taxon>Asteraceae</taxon>
        <taxon>Asteroideae</taxon>
        <taxon>Anthemideae</taxon>
        <taxon>Artemisiinae</taxon>
        <taxon>Artemisia</taxon>
    </lineage>
</organism>
<proteinExistence type="predicted"/>
<accession>A0A2U1NZ93</accession>
<reference evidence="1 2" key="1">
    <citation type="journal article" date="2018" name="Mol. Plant">
        <title>The genome of Artemisia annua provides insight into the evolution of Asteraceae family and artemisinin biosynthesis.</title>
        <authorList>
            <person name="Shen Q."/>
            <person name="Zhang L."/>
            <person name="Liao Z."/>
            <person name="Wang S."/>
            <person name="Yan T."/>
            <person name="Shi P."/>
            <person name="Liu M."/>
            <person name="Fu X."/>
            <person name="Pan Q."/>
            <person name="Wang Y."/>
            <person name="Lv Z."/>
            <person name="Lu X."/>
            <person name="Zhang F."/>
            <person name="Jiang W."/>
            <person name="Ma Y."/>
            <person name="Chen M."/>
            <person name="Hao X."/>
            <person name="Li L."/>
            <person name="Tang Y."/>
            <person name="Lv G."/>
            <person name="Zhou Y."/>
            <person name="Sun X."/>
            <person name="Brodelius P.E."/>
            <person name="Rose J.K.C."/>
            <person name="Tang K."/>
        </authorList>
    </citation>
    <scope>NUCLEOTIDE SEQUENCE [LARGE SCALE GENOMIC DNA]</scope>
    <source>
        <strain evidence="2">cv. Huhao1</strain>
        <tissue evidence="1">Leaf</tissue>
    </source>
</reference>
<keyword evidence="2" id="KW-1185">Reference proteome</keyword>
<evidence type="ECO:0000313" key="1">
    <source>
        <dbReference type="EMBL" id="PWA78816.1"/>
    </source>
</evidence>
<gene>
    <name evidence="1" type="ORF">CTI12_AA211380</name>
</gene>
<dbReference type="AlphaFoldDB" id="A0A2U1NZ93"/>
<sequence length="131" mass="15325">MSKFKRPACDNVDHGFTSLGSSSVMTKLKRPASKWNNFLDDDNDLELEMSRFEETNNAAFERKFTIHKSQLALVYIVQLCLINDSTKMKFSLLIRTRNQWWITRLQISAYSTCFRTINILHPKRKTVTSIM</sequence>
<name>A0A2U1NZ93_ARTAN</name>
<dbReference type="EMBL" id="PKPP01001939">
    <property type="protein sequence ID" value="PWA78816.1"/>
    <property type="molecule type" value="Genomic_DNA"/>
</dbReference>
<protein>
    <submittedName>
        <fullName evidence="1">Uncharacterized protein</fullName>
    </submittedName>
</protein>
<evidence type="ECO:0000313" key="2">
    <source>
        <dbReference type="Proteomes" id="UP000245207"/>
    </source>
</evidence>
<comment type="caution">
    <text evidence="1">The sequence shown here is derived from an EMBL/GenBank/DDBJ whole genome shotgun (WGS) entry which is preliminary data.</text>
</comment>